<evidence type="ECO:0000256" key="1">
    <source>
        <dbReference type="SAM" id="MobiDB-lite"/>
    </source>
</evidence>
<evidence type="ECO:0000313" key="2">
    <source>
        <dbReference type="EMBL" id="DAD81968.1"/>
    </source>
</evidence>
<name>A0A8S5MIE7_9CAUD</name>
<reference evidence="2" key="1">
    <citation type="journal article" date="2021" name="Proc. Natl. Acad. Sci. U.S.A.">
        <title>A Catalog of Tens of Thousands of Viruses from Human Metagenomes Reveals Hidden Associations with Chronic Diseases.</title>
        <authorList>
            <person name="Tisza M.J."/>
            <person name="Buck C.B."/>
        </authorList>
    </citation>
    <scope>NUCLEOTIDE SEQUENCE</scope>
    <source>
        <strain evidence="2">CtAvK3</strain>
    </source>
</reference>
<dbReference type="EMBL" id="BK014910">
    <property type="protein sequence ID" value="DAD81968.1"/>
    <property type="molecule type" value="Genomic_DNA"/>
</dbReference>
<feature type="region of interest" description="Disordered" evidence="1">
    <location>
        <begin position="229"/>
        <end position="248"/>
    </location>
</feature>
<organism evidence="2">
    <name type="scientific">Siphoviridae sp. ctAvK3</name>
    <dbReference type="NCBI Taxonomy" id="2826184"/>
    <lineage>
        <taxon>Viruses</taxon>
        <taxon>Duplodnaviria</taxon>
        <taxon>Heunggongvirae</taxon>
        <taxon>Uroviricota</taxon>
        <taxon>Caudoviricetes</taxon>
    </lineage>
</organism>
<sequence length="248" mass="27316">MATKSTQYCIRINYDTGIPEAIKEYMAKTGKPASFIFQEGAKMFLAASGICNADVMQSCNADVMQACNADVMQSCNAPESPTAQSVSQLCNANQQTVMQPCNAAPAVPTYIPTDPLDIVAEAFYHQPYATLSFHGRGCCDFIADHPIMGPEMVLDAPPEYIKAGIEYMNNPTPVPIYQPKPSENNSKLTEIIKTVNSYRAAKDEAFRQSLMEAETLYPDDGDSFFYCDSDDDAQEEVPDYSEEISEEN</sequence>
<protein>
    <submittedName>
        <fullName evidence="2">Uncharacterized protein</fullName>
    </submittedName>
</protein>
<proteinExistence type="predicted"/>
<accession>A0A8S5MIE7</accession>